<evidence type="ECO:0000313" key="3">
    <source>
        <dbReference type="EMBL" id="HJB40914.1"/>
    </source>
</evidence>
<feature type="domain" description="Acyl-ACP thioesterase-like C-terminal" evidence="2">
    <location>
        <begin position="162"/>
        <end position="215"/>
    </location>
</feature>
<sequence length="249" mass="28362">MPQDMTEFTEKFQVYRHDGDCFGQVQPASMLRYAQQIAGEHAILLGLNDALYARTHTAYVLVKQALHFDRVPRVDEYLTLVTKPEALKRAVNKRITMVYDEQKALIATVDSRWVLIDTDKRMILRKHPEEFASAHWAAQVPEELPMKMEKAGPEDCEAVGLYTASYSQCDMNGHMNNARYIDVVCDALPAGVLDAAYVQDLVIYYHKEVPRGGQFALRRAQTAPRQWYFAGDQQGKCCFEASLTLAPRR</sequence>
<dbReference type="SUPFAM" id="SSF54637">
    <property type="entry name" value="Thioesterase/thiol ester dehydrase-isomerase"/>
    <property type="match status" value="2"/>
</dbReference>
<organism evidence="3 4">
    <name type="scientific">Candidatus Gemmiger avicola</name>
    <dbReference type="NCBI Taxonomy" id="2838605"/>
    <lineage>
        <taxon>Bacteria</taxon>
        <taxon>Bacillati</taxon>
        <taxon>Bacillota</taxon>
        <taxon>Clostridia</taxon>
        <taxon>Eubacteriales</taxon>
        <taxon>Gemmiger</taxon>
    </lineage>
</organism>
<feature type="domain" description="Acyl-ACP thioesterase N-terminal hotdog" evidence="1">
    <location>
        <begin position="7"/>
        <end position="129"/>
    </location>
</feature>
<dbReference type="GO" id="GO:0016790">
    <property type="term" value="F:thiolester hydrolase activity"/>
    <property type="evidence" value="ECO:0007669"/>
    <property type="project" value="InterPro"/>
</dbReference>
<comment type="caution">
    <text evidence="3">The sequence shown here is derived from an EMBL/GenBank/DDBJ whole genome shotgun (WGS) entry which is preliminary data.</text>
</comment>
<evidence type="ECO:0000313" key="4">
    <source>
        <dbReference type="Proteomes" id="UP000886803"/>
    </source>
</evidence>
<dbReference type="EMBL" id="DWYG01000003">
    <property type="protein sequence ID" value="HJB40914.1"/>
    <property type="molecule type" value="Genomic_DNA"/>
</dbReference>
<dbReference type="Pfam" id="PF20791">
    <property type="entry name" value="Acyl-ACP_TE_C"/>
    <property type="match status" value="1"/>
</dbReference>
<reference evidence="3" key="2">
    <citation type="submission" date="2021-04" db="EMBL/GenBank/DDBJ databases">
        <authorList>
            <person name="Gilroy R."/>
        </authorList>
    </citation>
    <scope>NUCLEOTIDE SEQUENCE</scope>
    <source>
        <strain evidence="3">ChiBcec8-13705</strain>
    </source>
</reference>
<name>A0A9D2M500_9FIRM</name>
<dbReference type="InterPro" id="IPR029069">
    <property type="entry name" value="HotDog_dom_sf"/>
</dbReference>
<dbReference type="Gene3D" id="3.10.129.10">
    <property type="entry name" value="Hotdog Thioesterase"/>
    <property type="match status" value="1"/>
</dbReference>
<proteinExistence type="predicted"/>
<reference evidence="3" key="1">
    <citation type="journal article" date="2021" name="PeerJ">
        <title>Extensive microbial diversity within the chicken gut microbiome revealed by metagenomics and culture.</title>
        <authorList>
            <person name="Gilroy R."/>
            <person name="Ravi A."/>
            <person name="Getino M."/>
            <person name="Pursley I."/>
            <person name="Horton D.L."/>
            <person name="Alikhan N.F."/>
            <person name="Baker D."/>
            <person name="Gharbi K."/>
            <person name="Hall N."/>
            <person name="Watson M."/>
            <person name="Adriaenssens E.M."/>
            <person name="Foster-Nyarko E."/>
            <person name="Jarju S."/>
            <person name="Secka A."/>
            <person name="Antonio M."/>
            <person name="Oren A."/>
            <person name="Chaudhuri R.R."/>
            <person name="La Ragione R."/>
            <person name="Hildebrand F."/>
            <person name="Pallen M.J."/>
        </authorList>
    </citation>
    <scope>NUCLEOTIDE SEQUENCE</scope>
    <source>
        <strain evidence="3">ChiBcec8-13705</strain>
    </source>
</reference>
<evidence type="ECO:0000259" key="1">
    <source>
        <dbReference type="Pfam" id="PF01643"/>
    </source>
</evidence>
<evidence type="ECO:0008006" key="5">
    <source>
        <dbReference type="Google" id="ProtNLM"/>
    </source>
</evidence>
<accession>A0A9D2M500</accession>
<dbReference type="InterPro" id="IPR002864">
    <property type="entry name" value="Acyl-ACP_thioesterase_NHD"/>
</dbReference>
<protein>
    <recommendedName>
        <fullName evidence="5">Acyl-ACP thioesterase</fullName>
    </recommendedName>
</protein>
<dbReference type="Proteomes" id="UP000886803">
    <property type="component" value="Unassembled WGS sequence"/>
</dbReference>
<dbReference type="InterPro" id="IPR049427">
    <property type="entry name" value="Acyl-ACP_TE_C"/>
</dbReference>
<dbReference type="Pfam" id="PF01643">
    <property type="entry name" value="Acyl-ACP_TE"/>
    <property type="match status" value="1"/>
</dbReference>
<dbReference type="CDD" id="cd00586">
    <property type="entry name" value="4HBT"/>
    <property type="match status" value="1"/>
</dbReference>
<gene>
    <name evidence="3" type="ORF">H9945_00275</name>
</gene>
<evidence type="ECO:0000259" key="2">
    <source>
        <dbReference type="Pfam" id="PF20791"/>
    </source>
</evidence>
<dbReference type="GO" id="GO:0006633">
    <property type="term" value="P:fatty acid biosynthetic process"/>
    <property type="evidence" value="ECO:0007669"/>
    <property type="project" value="InterPro"/>
</dbReference>
<dbReference type="AlphaFoldDB" id="A0A9D2M500"/>